<evidence type="ECO:0000256" key="8">
    <source>
        <dbReference type="ARBA" id="ARBA00023136"/>
    </source>
</evidence>
<gene>
    <name evidence="12" type="ORF">GDO86_005299</name>
</gene>
<dbReference type="PROSITE" id="PS00232">
    <property type="entry name" value="CADHERIN_1"/>
    <property type="match status" value="2"/>
</dbReference>
<dbReference type="FunFam" id="2.60.40.60:FF:000018">
    <property type="entry name" value="Protocadherin gamma c3"/>
    <property type="match status" value="1"/>
</dbReference>
<feature type="domain" description="Cadherin" evidence="11">
    <location>
        <begin position="245"/>
        <end position="349"/>
    </location>
</feature>
<dbReference type="Pfam" id="PF00028">
    <property type="entry name" value="Cadherin"/>
    <property type="match status" value="2"/>
</dbReference>
<dbReference type="PRINTS" id="PR00205">
    <property type="entry name" value="CADHERIN"/>
</dbReference>
<dbReference type="Gene3D" id="2.60.40.60">
    <property type="entry name" value="Cadherins"/>
    <property type="match status" value="4"/>
</dbReference>
<dbReference type="SUPFAM" id="SSF49313">
    <property type="entry name" value="Cadherin-like"/>
    <property type="match status" value="4"/>
</dbReference>
<evidence type="ECO:0000256" key="4">
    <source>
        <dbReference type="ARBA" id="ARBA00022737"/>
    </source>
</evidence>
<dbReference type="GO" id="GO:0005886">
    <property type="term" value="C:plasma membrane"/>
    <property type="evidence" value="ECO:0007669"/>
    <property type="project" value="InterPro"/>
</dbReference>
<dbReference type="PANTHER" id="PTHR24028:SF73">
    <property type="entry name" value="PROTOCADHERIN GAMMA-B3-RELATED"/>
    <property type="match status" value="1"/>
</dbReference>
<keyword evidence="4" id="KW-0677">Repeat</keyword>
<reference evidence="12" key="1">
    <citation type="thesis" date="2020" institute="ProQuest LLC" country="789 East Eisenhower Parkway, Ann Arbor, MI, USA">
        <title>Comparative Genomics and Chromosome Evolution.</title>
        <authorList>
            <person name="Mudd A.B."/>
        </authorList>
    </citation>
    <scope>NUCLEOTIDE SEQUENCE</scope>
    <source>
        <strain evidence="12">Female2</strain>
        <tissue evidence="12">Blood</tissue>
    </source>
</reference>
<proteinExistence type="predicted"/>
<evidence type="ECO:0000256" key="5">
    <source>
        <dbReference type="ARBA" id="ARBA00022837"/>
    </source>
</evidence>
<evidence type="ECO:0000256" key="3">
    <source>
        <dbReference type="ARBA" id="ARBA00022729"/>
    </source>
</evidence>
<keyword evidence="2" id="KW-0812">Transmembrane</keyword>
<dbReference type="Pfam" id="PF08266">
    <property type="entry name" value="Cadherin_2"/>
    <property type="match status" value="1"/>
</dbReference>
<dbReference type="CDD" id="cd11304">
    <property type="entry name" value="Cadherin_repeat"/>
    <property type="match status" value="4"/>
</dbReference>
<dbReference type="OrthoDB" id="6252479at2759"/>
<dbReference type="PROSITE" id="PS50268">
    <property type="entry name" value="CADHERIN_2"/>
    <property type="match status" value="3"/>
</dbReference>
<dbReference type="FunFam" id="2.60.40.60:FF:000002">
    <property type="entry name" value="Protocadherin alpha 2"/>
    <property type="match status" value="1"/>
</dbReference>
<dbReference type="AlphaFoldDB" id="A0A8T2J9C9"/>
<dbReference type="InterPro" id="IPR013164">
    <property type="entry name" value="Cadherin_N"/>
</dbReference>
<evidence type="ECO:0000313" key="13">
    <source>
        <dbReference type="Proteomes" id="UP000812440"/>
    </source>
</evidence>
<dbReference type="GO" id="GO:0005509">
    <property type="term" value="F:calcium ion binding"/>
    <property type="evidence" value="ECO:0007669"/>
    <property type="project" value="UniProtKB-UniRule"/>
</dbReference>
<protein>
    <recommendedName>
        <fullName evidence="11">Cadherin domain-containing protein</fullName>
    </recommendedName>
</protein>
<keyword evidence="6" id="KW-0130">Cell adhesion</keyword>
<dbReference type="PANTHER" id="PTHR24028">
    <property type="entry name" value="CADHERIN-87A"/>
    <property type="match status" value="1"/>
</dbReference>
<feature type="domain" description="Cadherin" evidence="11">
    <location>
        <begin position="136"/>
        <end position="244"/>
    </location>
</feature>
<evidence type="ECO:0000256" key="7">
    <source>
        <dbReference type="ARBA" id="ARBA00022989"/>
    </source>
</evidence>
<keyword evidence="13" id="KW-1185">Reference proteome</keyword>
<dbReference type="InterPro" id="IPR002126">
    <property type="entry name" value="Cadherin-like_dom"/>
</dbReference>
<comment type="caution">
    <text evidence="12">The sequence shown here is derived from an EMBL/GenBank/DDBJ whole genome shotgun (WGS) entry which is preliminary data.</text>
</comment>
<dbReference type="SMART" id="SM00112">
    <property type="entry name" value="CA"/>
    <property type="match status" value="3"/>
</dbReference>
<comment type="subcellular location">
    <subcellularLocation>
        <location evidence="1">Membrane</location>
        <topology evidence="1">Single-pass membrane protein</topology>
    </subcellularLocation>
</comment>
<organism evidence="12 13">
    <name type="scientific">Hymenochirus boettgeri</name>
    <name type="common">Congo dwarf clawed frog</name>
    <dbReference type="NCBI Taxonomy" id="247094"/>
    <lineage>
        <taxon>Eukaryota</taxon>
        <taxon>Metazoa</taxon>
        <taxon>Chordata</taxon>
        <taxon>Craniata</taxon>
        <taxon>Vertebrata</taxon>
        <taxon>Euteleostomi</taxon>
        <taxon>Amphibia</taxon>
        <taxon>Batrachia</taxon>
        <taxon>Anura</taxon>
        <taxon>Pipoidea</taxon>
        <taxon>Pipidae</taxon>
        <taxon>Pipinae</taxon>
        <taxon>Hymenochirus</taxon>
    </lineage>
</organism>
<feature type="domain" description="Cadherin" evidence="11">
    <location>
        <begin position="65"/>
        <end position="135"/>
    </location>
</feature>
<evidence type="ECO:0000313" key="12">
    <source>
        <dbReference type="EMBL" id="KAG8439046.1"/>
    </source>
</evidence>
<keyword evidence="5 10" id="KW-0106">Calcium</keyword>
<keyword evidence="8" id="KW-0472">Membrane</keyword>
<evidence type="ECO:0000259" key="11">
    <source>
        <dbReference type="PROSITE" id="PS50268"/>
    </source>
</evidence>
<evidence type="ECO:0000256" key="6">
    <source>
        <dbReference type="ARBA" id="ARBA00022889"/>
    </source>
</evidence>
<evidence type="ECO:0000256" key="2">
    <source>
        <dbReference type="ARBA" id="ARBA00022692"/>
    </source>
</evidence>
<dbReference type="Proteomes" id="UP000812440">
    <property type="component" value="Chromosome 3"/>
</dbReference>
<accession>A0A8T2J9C9</accession>
<keyword evidence="7" id="KW-1133">Transmembrane helix</keyword>
<keyword evidence="9" id="KW-0325">Glycoprotein</keyword>
<keyword evidence="3" id="KW-0732">Signal</keyword>
<evidence type="ECO:0000256" key="1">
    <source>
        <dbReference type="ARBA" id="ARBA00004167"/>
    </source>
</evidence>
<dbReference type="InterPro" id="IPR050174">
    <property type="entry name" value="Protocadherin/Cadherin-CA"/>
</dbReference>
<dbReference type="GO" id="GO:0007156">
    <property type="term" value="P:homophilic cell adhesion via plasma membrane adhesion molecules"/>
    <property type="evidence" value="ECO:0007669"/>
    <property type="project" value="InterPro"/>
</dbReference>
<dbReference type="FunFam" id="2.60.40.60:FF:000006">
    <property type="entry name" value="Protocadherin alpha 2"/>
    <property type="match status" value="1"/>
</dbReference>
<dbReference type="EMBL" id="JAACNH010000006">
    <property type="protein sequence ID" value="KAG8439046.1"/>
    <property type="molecule type" value="Genomic_DNA"/>
</dbReference>
<dbReference type="InterPro" id="IPR015919">
    <property type="entry name" value="Cadherin-like_sf"/>
</dbReference>
<evidence type="ECO:0000256" key="9">
    <source>
        <dbReference type="ARBA" id="ARBA00023180"/>
    </source>
</evidence>
<dbReference type="InterPro" id="IPR020894">
    <property type="entry name" value="Cadherin_CS"/>
</dbReference>
<evidence type="ECO:0000256" key="10">
    <source>
        <dbReference type="PROSITE-ProRule" id="PRU00043"/>
    </source>
</evidence>
<sequence>MKTQETQTVKEFKWQVMFLFLFFSIYQSVSAQIHYSIFEELHKGSSIGNLANDLGLNIKEILHRKFRIVSEISERFFSINLLNGNLNVADRIDRETLCGAAEECFLTFDAVIENPLNIYHVRVDIKDINDNPPRFIHKTIELKISEHTLPGVRFALQSAEDLDVGINSLQGYKLSTNKHFLLAEKTGTDISTKPELILEVPLDREIESIHKIVLTAFDGGNPVQSGTTLIIITITDSNDNFPQFFQDVYKVSINENIPLNSTILHVSASDKDEGINSEITYSLSATSRQAIKTFSINPISGEIKVKENFDYEKTKHYEISVEAKDGGDLVSHAKVLIEILDENDNVPEISVTSMTNPISEDSAPGTVVALIKLQDLDSGENGEFDCKAVGVVPFKLLLSSGNFYKIVTTSPWTEKKTLIIISP</sequence>
<name>A0A8T2J9C9_9PIPI</name>